<dbReference type="InterPro" id="IPR012910">
    <property type="entry name" value="Plug_dom"/>
</dbReference>
<dbReference type="InterPro" id="IPR000531">
    <property type="entry name" value="Beta-barrel_TonB"/>
</dbReference>
<dbReference type="NCBIfam" id="TIGR04056">
    <property type="entry name" value="OMP_RagA_SusC"/>
    <property type="match status" value="1"/>
</dbReference>
<accession>A0ABM8UNG9</accession>
<dbReference type="InterPro" id="IPR011662">
    <property type="entry name" value="Secretin/TonB_short_N"/>
</dbReference>
<comment type="subcellular location">
    <subcellularLocation>
        <location evidence="1 10">Cell outer membrane</location>
        <topology evidence="1 10">Multi-pass membrane protein</topology>
    </subcellularLocation>
</comment>
<dbReference type="NCBIfam" id="TIGR04057">
    <property type="entry name" value="SusC_RagA_signa"/>
    <property type="match status" value="1"/>
</dbReference>
<evidence type="ECO:0000256" key="9">
    <source>
        <dbReference type="ARBA" id="ARBA00023237"/>
    </source>
</evidence>
<dbReference type="InterPro" id="IPR023996">
    <property type="entry name" value="TonB-dep_OMP_SusC/RagA"/>
</dbReference>
<evidence type="ECO:0000313" key="13">
    <source>
        <dbReference type="EMBL" id="CAG5069052.1"/>
    </source>
</evidence>
<reference evidence="13 14" key="1">
    <citation type="submission" date="2021-04" db="EMBL/GenBank/DDBJ databases">
        <authorList>
            <person name="Rodrigo-Torres L."/>
            <person name="Arahal R. D."/>
            <person name="Lucena T."/>
        </authorList>
    </citation>
    <scope>NUCLEOTIDE SEQUENCE [LARGE SCALE GENOMIC DNA]</scope>
    <source>
        <strain evidence="13 14">CECT 9623</strain>
    </source>
</reference>
<dbReference type="InterPro" id="IPR036942">
    <property type="entry name" value="Beta-barrel_TonB_sf"/>
</dbReference>
<keyword evidence="4" id="KW-0406">Ion transport</keyword>
<protein>
    <submittedName>
        <fullName evidence="13">TonB-dependent receptor P3</fullName>
    </submittedName>
</protein>
<dbReference type="InterPro" id="IPR008969">
    <property type="entry name" value="CarboxyPept-like_regulatory"/>
</dbReference>
<evidence type="ECO:0000259" key="12">
    <source>
        <dbReference type="SMART" id="SM00965"/>
    </source>
</evidence>
<evidence type="ECO:0000313" key="14">
    <source>
        <dbReference type="Proteomes" id="UP000679725"/>
    </source>
</evidence>
<dbReference type="Pfam" id="PF13715">
    <property type="entry name" value="CarbopepD_reg_2"/>
    <property type="match status" value="1"/>
</dbReference>
<evidence type="ECO:0000256" key="3">
    <source>
        <dbReference type="ARBA" id="ARBA00022452"/>
    </source>
</evidence>
<dbReference type="InterPro" id="IPR037066">
    <property type="entry name" value="Plug_dom_sf"/>
</dbReference>
<keyword evidence="4" id="KW-0410">Iron transport</keyword>
<dbReference type="PROSITE" id="PS52016">
    <property type="entry name" value="TONB_DEPENDENT_REC_3"/>
    <property type="match status" value="1"/>
</dbReference>
<keyword evidence="7 11" id="KW-0798">TonB box</keyword>
<dbReference type="SMART" id="SM00965">
    <property type="entry name" value="STN"/>
    <property type="match status" value="1"/>
</dbReference>
<evidence type="ECO:0000256" key="6">
    <source>
        <dbReference type="ARBA" id="ARBA00023004"/>
    </source>
</evidence>
<feature type="domain" description="Secretin/TonB short N-terminal" evidence="12">
    <location>
        <begin position="133"/>
        <end position="184"/>
    </location>
</feature>
<keyword evidence="3 10" id="KW-1134">Transmembrane beta strand</keyword>
<dbReference type="InterPro" id="IPR023997">
    <property type="entry name" value="TonB-dep_OMP_SusC/RagA_CS"/>
</dbReference>
<keyword evidence="2 10" id="KW-0813">Transport</keyword>
<evidence type="ECO:0000256" key="11">
    <source>
        <dbReference type="RuleBase" id="RU003357"/>
    </source>
</evidence>
<dbReference type="Gene3D" id="2.170.130.10">
    <property type="entry name" value="TonB-dependent receptor, plug domain"/>
    <property type="match status" value="1"/>
</dbReference>
<comment type="similarity">
    <text evidence="10 11">Belongs to the TonB-dependent receptor family.</text>
</comment>
<dbReference type="Proteomes" id="UP000679725">
    <property type="component" value="Unassembled WGS sequence"/>
</dbReference>
<evidence type="ECO:0000256" key="5">
    <source>
        <dbReference type="ARBA" id="ARBA00022692"/>
    </source>
</evidence>
<evidence type="ECO:0000256" key="10">
    <source>
        <dbReference type="PROSITE-ProRule" id="PRU01360"/>
    </source>
</evidence>
<keyword evidence="14" id="KW-1185">Reference proteome</keyword>
<comment type="caution">
    <text evidence="13">The sequence shown here is derived from an EMBL/GenBank/DDBJ whole genome shotgun (WGS) entry which is preliminary data.</text>
</comment>
<dbReference type="SUPFAM" id="SSF49464">
    <property type="entry name" value="Carboxypeptidase regulatory domain-like"/>
    <property type="match status" value="1"/>
</dbReference>
<dbReference type="Gene3D" id="2.40.170.20">
    <property type="entry name" value="TonB-dependent receptor, beta-barrel domain"/>
    <property type="match status" value="1"/>
</dbReference>
<gene>
    <name evidence="13" type="ORF">DYBT9623_01786</name>
</gene>
<keyword evidence="5 10" id="KW-0812">Transmembrane</keyword>
<dbReference type="SUPFAM" id="SSF56935">
    <property type="entry name" value="Porins"/>
    <property type="match status" value="1"/>
</dbReference>
<evidence type="ECO:0000256" key="1">
    <source>
        <dbReference type="ARBA" id="ARBA00004571"/>
    </source>
</evidence>
<dbReference type="Gene3D" id="2.60.40.1120">
    <property type="entry name" value="Carboxypeptidase-like, regulatory domain"/>
    <property type="match status" value="1"/>
</dbReference>
<evidence type="ECO:0000256" key="2">
    <source>
        <dbReference type="ARBA" id="ARBA00022448"/>
    </source>
</evidence>
<sequence>MIYSIPKSKNYESQEKSTFVIAPPALPDIKKGKMLRTSSRKVQIVRKNLCDKVYYSISKPYKYMQLNLLPQKGGCSIISVPPRLILTMKLITFLLVATLSQVAANGFSQKISLNEKNVPLEVALTAIEKQTEYLFLYDKLDIPKGLKVSLNIRNASIDQTMNQLLKDLPLSYKIFNKSIVIRKEVRAKEESLLIPAVKVKVLHTIAGKVSDDRGDGLPGVSVLLKGTQSGTTTDAQGRYSLDVSDENTTLIFSFVGYISQEIVAGSRTEVNVQLLGDIKALSEVVVIGYGTIKKTDLTGAVGLVSSKQTENQAVPNLAQALQGKVAGLNVRQTNGGPGAGAEIRIRGMGSFGASASPLVVVDGIITSGGLTDLDPNSIESVTVLKDASSAAIYGSRGANGVVLVTTKRGAIGKEVISFQSMYSFDRPINKIGTVDAATYGAMVNDFYVNQGKEAPYADPASLGKGTNWQDEIFRTGGKQNYSLSFSGGTEKNLHAITMSYYKGDGIVLNSRYSRANFRVNNDIQPLKGLKIGSSFGFSYGALKQGDPQGAVNAALIYAPNVLPYNPDGSYGIADRAGQPTTMTAPLVYAFERTNVDNRLGLLGNLYAEYEIVPGLKFKTSIGAEYINLDIKNFVPSYNFGLGNSNGIATLNRQVNSTKNYIIDNILTYGKTFGTNHHVDLMAGYTFQNERYEFVRAFRNTFSRNDENLQVLDAATSNDLARGNYTEWALQSYLGRLNYAFKEKYLLSSSIRIDQSSRFEKSNRTGIFPSVSAGWVLSNEEFISGKLGPVSYVKLRAGYGVLGNQDVGIYPYQSLIDYSLFYNFGSSQNVVSGAGPTALANRNISWEKTTTTGAGLEFNLFQDRLGFIIDYYDRRTSDVLVRVPLPSISGLATYPYQNIGSVRNSGMEFTVDYRGSAFDQNFTYNLGFNITINKNEVTKLDKGLDIIQAGGGQGGVETRTSQGHGINSFYGYVHNGIFQTTDEIAASPLQPNAQPGDIKFKDLNGDNVIDDKDRTYIGDFLAKQIIGFNGSARYKNFDLALSVTGDFGRYQNIFASGFAAARAAESTNIMWADRWTGPGTSNYVPRIIGGDPNNNSRSSDFWVRSQDYIRIQNVQLGYDFSGEAIKKAGLGKIRLFIAGQNLLTFTKYPGFDPETPATSYPIARSLYMGLNLGF</sequence>
<keyword evidence="13" id="KW-0675">Receptor</keyword>
<dbReference type="InterPro" id="IPR039426">
    <property type="entry name" value="TonB-dep_rcpt-like"/>
</dbReference>
<dbReference type="EMBL" id="CAJRAU010000002">
    <property type="protein sequence ID" value="CAG5069052.1"/>
    <property type="molecule type" value="Genomic_DNA"/>
</dbReference>
<keyword evidence="9 10" id="KW-0998">Cell outer membrane</keyword>
<dbReference type="Pfam" id="PF07715">
    <property type="entry name" value="Plug"/>
    <property type="match status" value="1"/>
</dbReference>
<proteinExistence type="inferred from homology"/>
<evidence type="ECO:0000256" key="4">
    <source>
        <dbReference type="ARBA" id="ARBA00022496"/>
    </source>
</evidence>
<keyword evidence="8 10" id="KW-0472">Membrane</keyword>
<organism evidence="13 14">
    <name type="scientific">Dyadobacter linearis</name>
    <dbReference type="NCBI Taxonomy" id="2823330"/>
    <lineage>
        <taxon>Bacteria</taxon>
        <taxon>Pseudomonadati</taxon>
        <taxon>Bacteroidota</taxon>
        <taxon>Cytophagia</taxon>
        <taxon>Cytophagales</taxon>
        <taxon>Spirosomataceae</taxon>
        <taxon>Dyadobacter</taxon>
    </lineage>
</organism>
<evidence type="ECO:0000256" key="7">
    <source>
        <dbReference type="ARBA" id="ARBA00023077"/>
    </source>
</evidence>
<keyword evidence="6" id="KW-0408">Iron</keyword>
<name>A0ABM8UNG9_9BACT</name>
<dbReference type="Pfam" id="PF07660">
    <property type="entry name" value="STN"/>
    <property type="match status" value="1"/>
</dbReference>
<dbReference type="Pfam" id="PF00593">
    <property type="entry name" value="TonB_dep_Rec_b-barrel"/>
    <property type="match status" value="1"/>
</dbReference>
<evidence type="ECO:0000256" key="8">
    <source>
        <dbReference type="ARBA" id="ARBA00023136"/>
    </source>
</evidence>